<dbReference type="InterPro" id="IPR030391">
    <property type="entry name" value="MeTrfase_TrmA_CS"/>
</dbReference>
<gene>
    <name evidence="7" type="ORF">AB2L28_15385</name>
</gene>
<feature type="binding site" evidence="4">
    <location>
        <position position="343"/>
    </location>
    <ligand>
        <name>S-adenosyl-L-methionine</name>
        <dbReference type="ChEBI" id="CHEBI:59789"/>
    </ligand>
</feature>
<dbReference type="InterPro" id="IPR029063">
    <property type="entry name" value="SAM-dependent_MTases_sf"/>
</dbReference>
<dbReference type="PROSITE" id="PS50926">
    <property type="entry name" value="TRAM"/>
    <property type="match status" value="1"/>
</dbReference>
<evidence type="ECO:0000256" key="5">
    <source>
        <dbReference type="SAM" id="MobiDB-lite"/>
    </source>
</evidence>
<dbReference type="InterPro" id="IPR010280">
    <property type="entry name" value="U5_MeTrfase_fam"/>
</dbReference>
<feature type="compositionally biased region" description="Basic residues" evidence="5">
    <location>
        <begin position="9"/>
        <end position="21"/>
    </location>
</feature>
<feature type="domain" description="TRAM" evidence="6">
    <location>
        <begin position="28"/>
        <end position="88"/>
    </location>
</feature>
<evidence type="ECO:0000256" key="3">
    <source>
        <dbReference type="ARBA" id="ARBA00022691"/>
    </source>
</evidence>
<dbReference type="SUPFAM" id="SSF50249">
    <property type="entry name" value="Nucleic acid-binding proteins"/>
    <property type="match status" value="1"/>
</dbReference>
<protein>
    <submittedName>
        <fullName evidence="7">Class I SAM-dependent RNA methyltransferase</fullName>
        <ecNumber evidence="7">2.1.1.-</ecNumber>
    </submittedName>
</protein>
<dbReference type="SUPFAM" id="SSF53335">
    <property type="entry name" value="S-adenosyl-L-methionine-dependent methyltransferases"/>
    <property type="match status" value="1"/>
</dbReference>
<dbReference type="PROSITE" id="PS01231">
    <property type="entry name" value="TRMA_2"/>
    <property type="match status" value="1"/>
</dbReference>
<dbReference type="Proteomes" id="UP001566476">
    <property type="component" value="Unassembled WGS sequence"/>
</dbReference>
<dbReference type="InterPro" id="IPR002792">
    <property type="entry name" value="TRAM_dom"/>
</dbReference>
<feature type="region of interest" description="Disordered" evidence="5">
    <location>
        <begin position="1"/>
        <end position="33"/>
    </location>
</feature>
<feature type="active site" description="Nucleophile" evidence="4">
    <location>
        <position position="416"/>
    </location>
</feature>
<evidence type="ECO:0000313" key="8">
    <source>
        <dbReference type="Proteomes" id="UP001566476"/>
    </source>
</evidence>
<dbReference type="Pfam" id="PF01135">
    <property type="entry name" value="PCMT"/>
    <property type="match status" value="1"/>
</dbReference>
<dbReference type="Gene3D" id="3.40.50.150">
    <property type="entry name" value="Vaccinia Virus protein VP39"/>
    <property type="match status" value="1"/>
</dbReference>
<evidence type="ECO:0000256" key="2">
    <source>
        <dbReference type="ARBA" id="ARBA00022679"/>
    </source>
</evidence>
<name>A0ABV4I4M3_9ACTN</name>
<dbReference type="PROSITE" id="PS51687">
    <property type="entry name" value="SAM_MT_RNA_M5U"/>
    <property type="match status" value="1"/>
</dbReference>
<sequence length="458" mass="48346">MSTPARRPAPARRGGRGRSSRRPAPAGPDARGTELELEVGPIAHGGHCVARHEGRVVFVRHALPGERVLARVTEGAEGASFWRADAVRVLSADPDRVDPACPVAGPGLCGGCDFQHVAPARQRALKAAVVTEQFRRLAGLDVAVEVEEAPVADADGEGLRWRTRTQFAVDAEGRAGLRAHRSHQVVPLTDCPISTRAVTGSGVLGARFGNVATLEVAAGSDGAAPLVVVDPLPGTHAHVPKLSDASVAVRTPEGLHRVSGRTWVGERVTVRVGDTEREHAFRVGGAGFWQVHPAAPRLLGEAVLAALEPRAGEHALDLYSGVGLFTALLADAVGTEGTVLAVEGEERAVRDARRSLHEHPRVELWAGAVEEALGDDELTARRTDLVVLDPPRSGAGRVVVEAIAALAPRAVAYVACDPAALARDTASLAEHGYRLDGLRAFDLFPMTHHVECVARFVR</sequence>
<evidence type="ECO:0000256" key="1">
    <source>
        <dbReference type="ARBA" id="ARBA00022603"/>
    </source>
</evidence>
<dbReference type="GO" id="GO:0008168">
    <property type="term" value="F:methyltransferase activity"/>
    <property type="evidence" value="ECO:0007669"/>
    <property type="project" value="UniProtKB-KW"/>
</dbReference>
<dbReference type="GO" id="GO:0032259">
    <property type="term" value="P:methylation"/>
    <property type="evidence" value="ECO:0007669"/>
    <property type="project" value="UniProtKB-KW"/>
</dbReference>
<dbReference type="InterPro" id="IPR012340">
    <property type="entry name" value="NA-bd_OB-fold"/>
</dbReference>
<dbReference type="Gene3D" id="2.40.50.1070">
    <property type="match status" value="1"/>
</dbReference>
<comment type="similarity">
    <text evidence="4">Belongs to the class I-like SAM-binding methyltransferase superfamily. RNA M5U methyltransferase family.</text>
</comment>
<dbReference type="PANTHER" id="PTHR11061">
    <property type="entry name" value="RNA M5U METHYLTRANSFERASE"/>
    <property type="match status" value="1"/>
</dbReference>
<dbReference type="EC" id="2.1.1.-" evidence="7"/>
<keyword evidence="8" id="KW-1185">Reference proteome</keyword>
<dbReference type="EMBL" id="JBGGTQ010000007">
    <property type="protein sequence ID" value="MEZ0493621.1"/>
    <property type="molecule type" value="Genomic_DNA"/>
</dbReference>
<dbReference type="PANTHER" id="PTHR11061:SF30">
    <property type="entry name" value="TRNA (URACIL(54)-C(5))-METHYLTRANSFERASE"/>
    <property type="match status" value="1"/>
</dbReference>
<dbReference type="Pfam" id="PF05958">
    <property type="entry name" value="tRNA_U5-meth_tr"/>
    <property type="match status" value="1"/>
</dbReference>
<evidence type="ECO:0000313" key="7">
    <source>
        <dbReference type="EMBL" id="MEZ0493621.1"/>
    </source>
</evidence>
<evidence type="ECO:0000256" key="4">
    <source>
        <dbReference type="PROSITE-ProRule" id="PRU01024"/>
    </source>
</evidence>
<feature type="binding site" evidence="4">
    <location>
        <position position="389"/>
    </location>
    <ligand>
        <name>S-adenosyl-L-methionine</name>
        <dbReference type="ChEBI" id="CHEBI:59789"/>
    </ligand>
</feature>
<evidence type="ECO:0000259" key="6">
    <source>
        <dbReference type="PROSITE" id="PS50926"/>
    </source>
</evidence>
<keyword evidence="2 4" id="KW-0808">Transferase</keyword>
<keyword evidence="3 4" id="KW-0949">S-adenosyl-L-methionine</keyword>
<proteinExistence type="inferred from homology"/>
<feature type="binding site" evidence="4">
    <location>
        <position position="319"/>
    </location>
    <ligand>
        <name>S-adenosyl-L-methionine</name>
        <dbReference type="ChEBI" id="CHEBI:59789"/>
    </ligand>
</feature>
<dbReference type="Gene3D" id="2.40.50.140">
    <property type="entry name" value="Nucleic acid-binding proteins"/>
    <property type="match status" value="1"/>
</dbReference>
<feature type="binding site" evidence="4">
    <location>
        <position position="290"/>
    </location>
    <ligand>
        <name>S-adenosyl-L-methionine</name>
        <dbReference type="ChEBI" id="CHEBI:59789"/>
    </ligand>
</feature>
<accession>A0ABV4I4M3</accession>
<organism evidence="7 8">
    <name type="scientific">Kineococcus mangrovi</name>
    <dbReference type="NCBI Taxonomy" id="1660183"/>
    <lineage>
        <taxon>Bacteria</taxon>
        <taxon>Bacillati</taxon>
        <taxon>Actinomycetota</taxon>
        <taxon>Actinomycetes</taxon>
        <taxon>Kineosporiales</taxon>
        <taxon>Kineosporiaceae</taxon>
        <taxon>Kineococcus</taxon>
    </lineage>
</organism>
<comment type="caution">
    <text evidence="7">The sequence shown here is derived from an EMBL/GenBank/DDBJ whole genome shotgun (WGS) entry which is preliminary data.</text>
</comment>
<dbReference type="Pfam" id="PF01938">
    <property type="entry name" value="TRAM"/>
    <property type="match status" value="1"/>
</dbReference>
<keyword evidence="1 4" id="KW-0489">Methyltransferase</keyword>
<reference evidence="7 8" key="1">
    <citation type="submission" date="2024-07" db="EMBL/GenBank/DDBJ databases">
        <authorList>
            <person name="Thanompreechachai J."/>
            <person name="Duangmal K."/>
        </authorList>
    </citation>
    <scope>NUCLEOTIDE SEQUENCE [LARGE SCALE GENOMIC DNA]</scope>
    <source>
        <strain evidence="7 8">TBRC 1896</strain>
    </source>
</reference>
<dbReference type="RefSeq" id="WP_370719860.1">
    <property type="nucleotide sequence ID" value="NZ_JBGGTQ010000007.1"/>
</dbReference>